<gene>
    <name evidence="1" type="ORF">BN138_946</name>
</gene>
<dbReference type="InterPro" id="IPR000119">
    <property type="entry name" value="Hist_DNA-bd"/>
</dbReference>
<name>S0DEK7_9ZZZZ</name>
<feature type="non-terminal residue" evidence="1">
    <location>
        <position position="100"/>
    </location>
</feature>
<dbReference type="SUPFAM" id="SSF47729">
    <property type="entry name" value="IHF-like DNA-binding proteins"/>
    <property type="match status" value="1"/>
</dbReference>
<reference evidence="1" key="1">
    <citation type="submission" date="2012-10" db="EMBL/GenBank/DDBJ databases">
        <authorList>
            <person name="Sandrine L."/>
        </authorList>
    </citation>
    <scope>NUCLEOTIDE SEQUENCE</scope>
</reference>
<dbReference type="GO" id="GO:0030527">
    <property type="term" value="F:structural constituent of chromatin"/>
    <property type="evidence" value="ECO:0007669"/>
    <property type="project" value="InterPro"/>
</dbReference>
<accession>S0DEK7</accession>
<dbReference type="AlphaFoldDB" id="S0DEK7"/>
<organism evidence="1">
    <name type="scientific">termite gut metagenome</name>
    <dbReference type="NCBI Taxonomy" id="433724"/>
    <lineage>
        <taxon>unclassified sequences</taxon>
        <taxon>metagenomes</taxon>
        <taxon>organismal metagenomes</taxon>
    </lineage>
</organism>
<dbReference type="InterPro" id="IPR010992">
    <property type="entry name" value="IHF-like_DNA-bd_dom_sf"/>
</dbReference>
<proteinExistence type="predicted"/>
<reference evidence="1" key="2">
    <citation type="journal article" date="2013" name="Biotechnol. Biofuels">
        <title>Mining for hemicellulases in the fungus-growing termite Pseudacanthotermes militaris using functional metagenomics.</title>
        <authorList>
            <person name="Bastien G."/>
            <person name="Arnal G."/>
            <person name="Bozonnet S."/>
            <person name="Laguerre S."/>
            <person name="Ferreira F."/>
            <person name="Faure R."/>
            <person name="Henrissat B."/>
            <person name="Lefevre F."/>
            <person name="Robe P."/>
            <person name="Bouchez O."/>
            <person name="Noirot C."/>
            <person name="Dumon C."/>
            <person name="O'Donohue M."/>
        </authorList>
    </citation>
    <scope>NUCLEOTIDE SEQUENCE</scope>
</reference>
<sequence length="100" mass="10725">MNSVGQVIFSALLLRRSVVLPGVGVLEVKRRKAKKISETQIIPPQNVVTFSPDEEMEGAESVVAMLASDAGDSETGAKSLYGLWFESAQTPDGGIYIENV</sequence>
<dbReference type="EMBL" id="HF548325">
    <property type="protein sequence ID" value="CCO21758.1"/>
    <property type="molecule type" value="Genomic_DNA"/>
</dbReference>
<protein>
    <submittedName>
        <fullName evidence="1">Uncharacterized protein</fullName>
    </submittedName>
</protein>
<dbReference type="Gene3D" id="4.10.520.10">
    <property type="entry name" value="IHF-like DNA-binding proteins"/>
    <property type="match status" value="1"/>
</dbReference>
<dbReference type="GO" id="GO:0003677">
    <property type="term" value="F:DNA binding"/>
    <property type="evidence" value="ECO:0007669"/>
    <property type="project" value="InterPro"/>
</dbReference>
<evidence type="ECO:0000313" key="1">
    <source>
        <dbReference type="EMBL" id="CCO21758.1"/>
    </source>
</evidence>
<dbReference type="Pfam" id="PF00216">
    <property type="entry name" value="Bac_DNA_binding"/>
    <property type="match status" value="1"/>
</dbReference>